<dbReference type="Proteomes" id="UP000319576">
    <property type="component" value="Chromosome"/>
</dbReference>
<keyword evidence="2" id="KW-1185">Reference proteome</keyword>
<gene>
    <name evidence="1" type="ORF">ETAA1_18520</name>
</gene>
<protein>
    <recommendedName>
        <fullName evidence="3">Glycosyltransferase family 2 protein</fullName>
    </recommendedName>
</protein>
<dbReference type="KEGG" id="uli:ETAA1_18520"/>
<evidence type="ECO:0000313" key="2">
    <source>
        <dbReference type="Proteomes" id="UP000319576"/>
    </source>
</evidence>
<dbReference type="RefSeq" id="WP_145236604.1">
    <property type="nucleotide sequence ID" value="NZ_CP036273.1"/>
</dbReference>
<dbReference type="AlphaFoldDB" id="A0A517XQX9"/>
<evidence type="ECO:0000313" key="1">
    <source>
        <dbReference type="EMBL" id="QDU19913.1"/>
    </source>
</evidence>
<organism evidence="1 2">
    <name type="scientific">Urbifossiella limnaea</name>
    <dbReference type="NCBI Taxonomy" id="2528023"/>
    <lineage>
        <taxon>Bacteria</taxon>
        <taxon>Pseudomonadati</taxon>
        <taxon>Planctomycetota</taxon>
        <taxon>Planctomycetia</taxon>
        <taxon>Gemmatales</taxon>
        <taxon>Gemmataceae</taxon>
        <taxon>Urbifossiella</taxon>
    </lineage>
</organism>
<dbReference type="OrthoDB" id="251439at2"/>
<reference evidence="1 2" key="1">
    <citation type="submission" date="2019-02" db="EMBL/GenBank/DDBJ databases">
        <title>Deep-cultivation of Planctomycetes and their phenomic and genomic characterization uncovers novel biology.</title>
        <authorList>
            <person name="Wiegand S."/>
            <person name="Jogler M."/>
            <person name="Boedeker C."/>
            <person name="Pinto D."/>
            <person name="Vollmers J."/>
            <person name="Rivas-Marin E."/>
            <person name="Kohn T."/>
            <person name="Peeters S.H."/>
            <person name="Heuer A."/>
            <person name="Rast P."/>
            <person name="Oberbeckmann S."/>
            <person name="Bunk B."/>
            <person name="Jeske O."/>
            <person name="Meyerdierks A."/>
            <person name="Storesund J.E."/>
            <person name="Kallscheuer N."/>
            <person name="Luecker S."/>
            <person name="Lage O.M."/>
            <person name="Pohl T."/>
            <person name="Merkel B.J."/>
            <person name="Hornburger P."/>
            <person name="Mueller R.-W."/>
            <person name="Bruemmer F."/>
            <person name="Labrenz M."/>
            <person name="Spormann A.M."/>
            <person name="Op den Camp H."/>
            <person name="Overmann J."/>
            <person name="Amann R."/>
            <person name="Jetten M.S.M."/>
            <person name="Mascher T."/>
            <person name="Medema M.H."/>
            <person name="Devos D.P."/>
            <person name="Kaster A.-K."/>
            <person name="Ovreas L."/>
            <person name="Rohde M."/>
            <person name="Galperin M.Y."/>
            <person name="Jogler C."/>
        </authorList>
    </citation>
    <scope>NUCLEOTIDE SEQUENCE [LARGE SCALE GENOMIC DNA]</scope>
    <source>
        <strain evidence="1 2">ETA_A1</strain>
    </source>
</reference>
<proteinExistence type="predicted"/>
<name>A0A517XQX9_9BACT</name>
<accession>A0A517XQX9</accession>
<dbReference type="EMBL" id="CP036273">
    <property type="protein sequence ID" value="QDU19913.1"/>
    <property type="molecule type" value="Genomic_DNA"/>
</dbReference>
<evidence type="ECO:0008006" key="3">
    <source>
        <dbReference type="Google" id="ProtNLM"/>
    </source>
</evidence>
<sequence>MISVLFCSRAKGNPDSGLRRLLDSAVATTTPAEREQLEFLIKFDSDDDERMTDAELAAYPFAVKAFSWSRGEGRHGLHNAQEYLFTERNPAGRFCLMTADDFVFTRPGWVSNVLSVEDEFCVMGYVRPPIEAYAGRYDREDMIRSWVVSFGGWSPVVSARLIEVCQNFGWQANVDSWLMGLSVVLYDLYGVVLWKTHAPFYERRGADDRPASCGLAPTFNRMEITNNVGPTNRYWFELVRRQARNVYLNMLHGTDVTRRPWGSAPFRVLRRLREQPVRRLPGRVLNKLRRSITALFV</sequence>